<evidence type="ECO:0000313" key="2">
    <source>
        <dbReference type="EMBL" id="KIM20299.1"/>
    </source>
</evidence>
<dbReference type="Proteomes" id="UP000054097">
    <property type="component" value="Unassembled WGS sequence"/>
</dbReference>
<dbReference type="HOGENOM" id="CLU_547591_0_0_1"/>
<protein>
    <submittedName>
        <fullName evidence="2">Uncharacterized protein</fullName>
    </submittedName>
</protein>
<reference evidence="2 3" key="1">
    <citation type="submission" date="2014-04" db="EMBL/GenBank/DDBJ databases">
        <authorList>
            <consortium name="DOE Joint Genome Institute"/>
            <person name="Kuo A."/>
            <person name="Zuccaro A."/>
            <person name="Kohler A."/>
            <person name="Nagy L.G."/>
            <person name="Floudas D."/>
            <person name="Copeland A."/>
            <person name="Barry K.W."/>
            <person name="Cichocki N."/>
            <person name="Veneault-Fourrey C."/>
            <person name="LaButti K."/>
            <person name="Lindquist E.A."/>
            <person name="Lipzen A."/>
            <person name="Lundell T."/>
            <person name="Morin E."/>
            <person name="Murat C."/>
            <person name="Sun H."/>
            <person name="Tunlid A."/>
            <person name="Henrissat B."/>
            <person name="Grigoriev I.V."/>
            <person name="Hibbett D.S."/>
            <person name="Martin F."/>
            <person name="Nordberg H.P."/>
            <person name="Cantor M.N."/>
            <person name="Hua S.X."/>
        </authorList>
    </citation>
    <scope>NUCLEOTIDE SEQUENCE [LARGE SCALE GENOMIC DNA]</scope>
    <source>
        <strain evidence="2 3">MAFF 305830</strain>
    </source>
</reference>
<sequence>MTTQRVNSHDGHPIGDFFATDAQDLGYFSSSPLASPHSSPFSLGDEELSLGVYYSPEDGESNDVLAALRASARVVKETIGVVTGLRTRTNQVKELADMLHSHEREFTAWIFDGVGILPTTRIAVKSLSLYMKLAVYINLLQDIQSDLPYRTLSTPPPAKVSLLRRLSSSASTQSRPSAHSQSTQSTLQPADDGQNPKLTKTLSKVSKAFAALKDAIAQFGDEQRKLRATRDVLERTRKELGIPHGMCLQGTRNGVKTLINSWLNGTSLGPTSGGESSLDIVPVIDSSKPVLALVGSNSYGKSALATTLACEWKRGGMLGAHLFLMPPISPSRTRSSSGKHSSDESDGANGPFSGFAAHGKSLSRALSRITRRRGSNASAKTKQASRDIDSFEQAVDAIVAEKLGKRVLVVDGLDHASETDTARALEIIKRSAQYAKTVLTLRNQQSAALSNLTDAGLVEIVSLDGSEREESNPALKATIESDSLDISRYVSSRLAVMVTPKDQDRIVAAVEGSFVDAVRICREVEDSGASERALDVLLYHEAVRRHGSEHVKVVLV</sequence>
<dbReference type="AlphaFoldDB" id="A0A0C3AJP9"/>
<reference evidence="3" key="2">
    <citation type="submission" date="2015-01" db="EMBL/GenBank/DDBJ databases">
        <title>Evolutionary Origins and Diversification of the Mycorrhizal Mutualists.</title>
        <authorList>
            <consortium name="DOE Joint Genome Institute"/>
            <consortium name="Mycorrhizal Genomics Consortium"/>
            <person name="Kohler A."/>
            <person name="Kuo A."/>
            <person name="Nagy L.G."/>
            <person name="Floudas D."/>
            <person name="Copeland A."/>
            <person name="Barry K.W."/>
            <person name="Cichocki N."/>
            <person name="Veneault-Fourrey C."/>
            <person name="LaButti K."/>
            <person name="Lindquist E.A."/>
            <person name="Lipzen A."/>
            <person name="Lundell T."/>
            <person name="Morin E."/>
            <person name="Murat C."/>
            <person name="Riley R."/>
            <person name="Ohm R."/>
            <person name="Sun H."/>
            <person name="Tunlid A."/>
            <person name="Henrissat B."/>
            <person name="Grigoriev I.V."/>
            <person name="Hibbett D.S."/>
            <person name="Martin F."/>
        </authorList>
    </citation>
    <scope>NUCLEOTIDE SEQUENCE [LARGE SCALE GENOMIC DNA]</scope>
    <source>
        <strain evidence="3">MAFF 305830</strain>
    </source>
</reference>
<proteinExistence type="predicted"/>
<gene>
    <name evidence="2" type="ORF">M408DRAFT_334040</name>
</gene>
<evidence type="ECO:0000256" key="1">
    <source>
        <dbReference type="SAM" id="MobiDB-lite"/>
    </source>
</evidence>
<keyword evidence="3" id="KW-1185">Reference proteome</keyword>
<feature type="region of interest" description="Disordered" evidence="1">
    <location>
        <begin position="164"/>
        <end position="198"/>
    </location>
</feature>
<feature type="compositionally biased region" description="Low complexity" evidence="1">
    <location>
        <begin position="164"/>
        <end position="180"/>
    </location>
</feature>
<feature type="region of interest" description="Disordered" evidence="1">
    <location>
        <begin position="329"/>
        <end position="353"/>
    </location>
</feature>
<dbReference type="EMBL" id="KN824448">
    <property type="protein sequence ID" value="KIM20299.1"/>
    <property type="molecule type" value="Genomic_DNA"/>
</dbReference>
<name>A0A0C3AJP9_SERVB</name>
<evidence type="ECO:0000313" key="3">
    <source>
        <dbReference type="Proteomes" id="UP000054097"/>
    </source>
</evidence>
<feature type="compositionally biased region" description="Low complexity" evidence="1">
    <location>
        <begin position="330"/>
        <end position="339"/>
    </location>
</feature>
<accession>A0A0C3AJP9</accession>
<organism evidence="2 3">
    <name type="scientific">Serendipita vermifera MAFF 305830</name>
    <dbReference type="NCBI Taxonomy" id="933852"/>
    <lineage>
        <taxon>Eukaryota</taxon>
        <taxon>Fungi</taxon>
        <taxon>Dikarya</taxon>
        <taxon>Basidiomycota</taxon>
        <taxon>Agaricomycotina</taxon>
        <taxon>Agaricomycetes</taxon>
        <taxon>Sebacinales</taxon>
        <taxon>Serendipitaceae</taxon>
        <taxon>Serendipita</taxon>
    </lineage>
</organism>
<dbReference type="OrthoDB" id="3265930at2759"/>